<evidence type="ECO:0000256" key="4">
    <source>
        <dbReference type="ARBA" id="ARBA00022692"/>
    </source>
</evidence>
<dbReference type="SMART" id="SM00397">
    <property type="entry name" value="t_SNARE"/>
    <property type="match status" value="1"/>
</dbReference>
<dbReference type="Pfam" id="PF05739">
    <property type="entry name" value="SNARE"/>
    <property type="match status" value="1"/>
</dbReference>
<proteinExistence type="inferred from homology"/>
<evidence type="ECO:0000256" key="8">
    <source>
        <dbReference type="SAM" id="Coils"/>
    </source>
</evidence>
<evidence type="ECO:0000256" key="2">
    <source>
        <dbReference type="ARBA" id="ARBA00009063"/>
    </source>
</evidence>
<dbReference type="GO" id="GO:0031201">
    <property type="term" value="C:SNARE complex"/>
    <property type="evidence" value="ECO:0007669"/>
    <property type="project" value="TreeGrafter"/>
</dbReference>
<comment type="caution">
    <text evidence="11">The sequence shown here is derived from an EMBL/GenBank/DDBJ whole genome shotgun (WGS) entry which is preliminary data.</text>
</comment>
<feature type="transmembrane region" description="Helical" evidence="9">
    <location>
        <begin position="313"/>
        <end position="332"/>
    </location>
</feature>
<dbReference type="InterPro" id="IPR010989">
    <property type="entry name" value="SNARE"/>
</dbReference>
<keyword evidence="4 9" id="KW-0812">Transmembrane</keyword>
<evidence type="ECO:0000313" key="12">
    <source>
        <dbReference type="Proteomes" id="UP000241769"/>
    </source>
</evidence>
<dbReference type="InterPro" id="IPR000727">
    <property type="entry name" value="T_SNARE_dom"/>
</dbReference>
<dbReference type="OrthoDB" id="421009at2759"/>
<sequence length="333" mass="38009">MTDGKYRLRDRTRAFNDTVQRCSESMMKTGVTLPEPFRRPDNPHRAEYKTFSRTSVFLLREIMDTKESVNKFTRCELYAMSHGQLIENAVVNQNTLFEDSSEEIQSLIMHIKARIEEIKVKVEALERSRAQQSQHGQGLLGSLKTSNKNSIKHCSSITIGLNSRLVHATTVFSESLATRSKKTKEQQKRVDSLTGSTALRQRKRLILMDETLSQNPTFTEDDPSAEAGSVAIQMPESSLLQMKDKRQTGAVEKIESTITELQGVFRQLAQIVSEQVEVLDRVDANVNLALDNTSDAQNQLLKYQQYITNRRGFILKIFLILFLVIIVLMVFYR</sequence>
<dbReference type="GO" id="GO:0005484">
    <property type="term" value="F:SNAP receptor activity"/>
    <property type="evidence" value="ECO:0007669"/>
    <property type="project" value="TreeGrafter"/>
</dbReference>
<dbReference type="GO" id="GO:0000149">
    <property type="term" value="F:SNARE binding"/>
    <property type="evidence" value="ECO:0007669"/>
    <property type="project" value="TreeGrafter"/>
</dbReference>
<evidence type="ECO:0000256" key="5">
    <source>
        <dbReference type="ARBA" id="ARBA00022989"/>
    </source>
</evidence>
<dbReference type="EMBL" id="MDYQ01000002">
    <property type="protein sequence ID" value="PRP89605.1"/>
    <property type="molecule type" value="Genomic_DNA"/>
</dbReference>
<dbReference type="AlphaFoldDB" id="A0A2P6P065"/>
<dbReference type="FunCoup" id="A0A2P6P065">
    <property type="interactions" value="981"/>
</dbReference>
<dbReference type="SUPFAM" id="SSF47661">
    <property type="entry name" value="t-snare proteins"/>
    <property type="match status" value="1"/>
</dbReference>
<dbReference type="GO" id="GO:0006906">
    <property type="term" value="P:vesicle fusion"/>
    <property type="evidence" value="ECO:0007669"/>
    <property type="project" value="TreeGrafter"/>
</dbReference>
<dbReference type="GO" id="GO:0006888">
    <property type="term" value="P:endoplasmic reticulum to Golgi vesicle-mediated transport"/>
    <property type="evidence" value="ECO:0007669"/>
    <property type="project" value="TreeGrafter"/>
</dbReference>
<evidence type="ECO:0000256" key="7">
    <source>
        <dbReference type="ARBA" id="ARBA00023136"/>
    </source>
</evidence>
<dbReference type="Proteomes" id="UP000241769">
    <property type="component" value="Unassembled WGS sequence"/>
</dbReference>
<reference evidence="11 12" key="1">
    <citation type="journal article" date="2018" name="Genome Biol. Evol.">
        <title>Multiple Roots of Fruiting Body Formation in Amoebozoa.</title>
        <authorList>
            <person name="Hillmann F."/>
            <person name="Forbes G."/>
            <person name="Novohradska S."/>
            <person name="Ferling I."/>
            <person name="Riege K."/>
            <person name="Groth M."/>
            <person name="Westermann M."/>
            <person name="Marz M."/>
            <person name="Spaller T."/>
            <person name="Winckler T."/>
            <person name="Schaap P."/>
            <person name="Glockner G."/>
        </authorList>
    </citation>
    <scope>NUCLEOTIDE SEQUENCE [LARGE SCALE GENOMIC DNA]</scope>
    <source>
        <strain evidence="11 12">Jena</strain>
    </source>
</reference>
<keyword evidence="5 9" id="KW-1133">Transmembrane helix</keyword>
<evidence type="ECO:0000259" key="10">
    <source>
        <dbReference type="PROSITE" id="PS50192"/>
    </source>
</evidence>
<dbReference type="PROSITE" id="PS50192">
    <property type="entry name" value="T_SNARE"/>
    <property type="match status" value="1"/>
</dbReference>
<dbReference type="InParanoid" id="A0A2P6P065"/>
<dbReference type="PANTHER" id="PTHR19957">
    <property type="entry name" value="SYNTAXIN"/>
    <property type="match status" value="1"/>
</dbReference>
<dbReference type="InterPro" id="IPR045242">
    <property type="entry name" value="Syntaxin"/>
</dbReference>
<gene>
    <name evidence="11" type="ORF">PROFUN_00869</name>
</gene>
<keyword evidence="3" id="KW-0813">Transport</keyword>
<evidence type="ECO:0000313" key="11">
    <source>
        <dbReference type="EMBL" id="PRP89605.1"/>
    </source>
</evidence>
<evidence type="ECO:0000256" key="3">
    <source>
        <dbReference type="ARBA" id="ARBA00022448"/>
    </source>
</evidence>
<keyword evidence="7 9" id="KW-0472">Membrane</keyword>
<organism evidence="11 12">
    <name type="scientific">Planoprotostelium fungivorum</name>
    <dbReference type="NCBI Taxonomy" id="1890364"/>
    <lineage>
        <taxon>Eukaryota</taxon>
        <taxon>Amoebozoa</taxon>
        <taxon>Evosea</taxon>
        <taxon>Variosea</taxon>
        <taxon>Cavosteliida</taxon>
        <taxon>Cavosteliaceae</taxon>
        <taxon>Planoprotostelium</taxon>
    </lineage>
</organism>
<comment type="similarity">
    <text evidence="2">Belongs to the syntaxin family.</text>
</comment>
<dbReference type="GO" id="GO:0000139">
    <property type="term" value="C:Golgi membrane"/>
    <property type="evidence" value="ECO:0007669"/>
    <property type="project" value="TreeGrafter"/>
</dbReference>
<evidence type="ECO:0000256" key="1">
    <source>
        <dbReference type="ARBA" id="ARBA00004211"/>
    </source>
</evidence>
<feature type="domain" description="T-SNARE coiled-coil homology" evidence="10">
    <location>
        <begin position="241"/>
        <end position="303"/>
    </location>
</feature>
<evidence type="ECO:0000256" key="9">
    <source>
        <dbReference type="SAM" id="Phobius"/>
    </source>
</evidence>
<keyword evidence="6 8" id="KW-0175">Coiled coil</keyword>
<feature type="coiled-coil region" evidence="8">
    <location>
        <begin position="108"/>
        <end position="135"/>
    </location>
</feature>
<protein>
    <submittedName>
        <fullName evidence="11">Syntaxin-5-like</fullName>
    </submittedName>
</protein>
<dbReference type="STRING" id="1890364.A0A2P6P065"/>
<name>A0A2P6P065_9EUKA</name>
<keyword evidence="12" id="KW-1185">Reference proteome</keyword>
<dbReference type="GO" id="GO:0006886">
    <property type="term" value="P:intracellular protein transport"/>
    <property type="evidence" value="ECO:0007669"/>
    <property type="project" value="TreeGrafter"/>
</dbReference>
<accession>A0A2P6P065</accession>
<dbReference type="CDD" id="cd15844">
    <property type="entry name" value="SNARE_syntaxin5"/>
    <property type="match status" value="1"/>
</dbReference>
<dbReference type="PANTHER" id="PTHR19957:SF3">
    <property type="entry name" value="SYNTAXIN-5"/>
    <property type="match status" value="1"/>
</dbReference>
<evidence type="ECO:0000256" key="6">
    <source>
        <dbReference type="ARBA" id="ARBA00023054"/>
    </source>
</evidence>
<dbReference type="Gene3D" id="1.20.58.70">
    <property type="match status" value="1"/>
</dbReference>
<comment type="subcellular location">
    <subcellularLocation>
        <location evidence="1">Membrane</location>
        <topology evidence="1">Single-pass type IV membrane protein</topology>
    </subcellularLocation>
</comment>
<dbReference type="GO" id="GO:0048278">
    <property type="term" value="P:vesicle docking"/>
    <property type="evidence" value="ECO:0007669"/>
    <property type="project" value="TreeGrafter"/>
</dbReference>